<proteinExistence type="predicted"/>
<evidence type="ECO:0000256" key="1">
    <source>
        <dbReference type="ARBA" id="ARBA00022801"/>
    </source>
</evidence>
<gene>
    <name evidence="3" type="primary">cwlD_3</name>
    <name evidence="3" type="ORF">SDC9_81852</name>
</gene>
<dbReference type="InterPro" id="IPR002508">
    <property type="entry name" value="MurNAc-LAA_cat"/>
</dbReference>
<dbReference type="PANTHER" id="PTHR30404">
    <property type="entry name" value="N-ACETYLMURAMOYL-L-ALANINE AMIDASE"/>
    <property type="match status" value="1"/>
</dbReference>
<name>A0A644Z3A6_9ZZZZ</name>
<dbReference type="GO" id="GO:0030288">
    <property type="term" value="C:outer membrane-bounded periplasmic space"/>
    <property type="evidence" value="ECO:0007669"/>
    <property type="project" value="TreeGrafter"/>
</dbReference>
<dbReference type="EC" id="3.5.1.28" evidence="3"/>
<sequence length="240" mass="26887">MMRRPIILFLPKSGLPFLFLGILLLCGGAWYAFTETIHPSLKDKIVIIDPGHGGQDPGAQYGGIEEKNINLTIALRLKESLNDKGCNVILTREVDKDFYLPNFVLGKMAKRAELDQRIKMANMNHADLLISIHANSYPGGNSYGMESYYPVNSPEGKALAEFIQSELKHIQPDNKRVAKIGDYYLLNQTKMPSVLVEVGFLSNPKERKLLQTTSYQEKIAEAITTGIENYFTRLEPVADP</sequence>
<comment type="caution">
    <text evidence="3">The sequence shown here is derived from an EMBL/GenBank/DDBJ whole genome shotgun (WGS) entry which is preliminary data.</text>
</comment>
<evidence type="ECO:0000259" key="2">
    <source>
        <dbReference type="SMART" id="SM00646"/>
    </source>
</evidence>
<dbReference type="CDD" id="cd02696">
    <property type="entry name" value="MurNAc-LAA"/>
    <property type="match status" value="1"/>
</dbReference>
<evidence type="ECO:0000313" key="3">
    <source>
        <dbReference type="EMBL" id="MPM35262.1"/>
    </source>
</evidence>
<dbReference type="SUPFAM" id="SSF53187">
    <property type="entry name" value="Zn-dependent exopeptidases"/>
    <property type="match status" value="1"/>
</dbReference>
<dbReference type="SMART" id="SM00646">
    <property type="entry name" value="Ami_3"/>
    <property type="match status" value="1"/>
</dbReference>
<dbReference type="GO" id="GO:0009253">
    <property type="term" value="P:peptidoglycan catabolic process"/>
    <property type="evidence" value="ECO:0007669"/>
    <property type="project" value="InterPro"/>
</dbReference>
<dbReference type="PANTHER" id="PTHR30404:SF0">
    <property type="entry name" value="N-ACETYLMURAMOYL-L-ALANINE AMIDASE AMIC"/>
    <property type="match status" value="1"/>
</dbReference>
<organism evidence="3">
    <name type="scientific">bioreactor metagenome</name>
    <dbReference type="NCBI Taxonomy" id="1076179"/>
    <lineage>
        <taxon>unclassified sequences</taxon>
        <taxon>metagenomes</taxon>
        <taxon>ecological metagenomes</taxon>
    </lineage>
</organism>
<dbReference type="AlphaFoldDB" id="A0A644Z3A6"/>
<dbReference type="Pfam" id="PF01520">
    <property type="entry name" value="Amidase_3"/>
    <property type="match status" value="1"/>
</dbReference>
<dbReference type="EMBL" id="VSSQ01007228">
    <property type="protein sequence ID" value="MPM35262.1"/>
    <property type="molecule type" value="Genomic_DNA"/>
</dbReference>
<keyword evidence="1 3" id="KW-0378">Hydrolase</keyword>
<feature type="domain" description="MurNAc-LAA" evidence="2">
    <location>
        <begin position="118"/>
        <end position="228"/>
    </location>
</feature>
<reference evidence="3" key="1">
    <citation type="submission" date="2019-08" db="EMBL/GenBank/DDBJ databases">
        <authorList>
            <person name="Kucharzyk K."/>
            <person name="Murdoch R.W."/>
            <person name="Higgins S."/>
            <person name="Loffler F."/>
        </authorList>
    </citation>
    <scope>NUCLEOTIDE SEQUENCE</scope>
</reference>
<dbReference type="Gene3D" id="3.40.630.40">
    <property type="entry name" value="Zn-dependent exopeptidases"/>
    <property type="match status" value="1"/>
</dbReference>
<dbReference type="GO" id="GO:0008745">
    <property type="term" value="F:N-acetylmuramoyl-L-alanine amidase activity"/>
    <property type="evidence" value="ECO:0007669"/>
    <property type="project" value="UniProtKB-EC"/>
</dbReference>
<dbReference type="InterPro" id="IPR050695">
    <property type="entry name" value="N-acetylmuramoyl_amidase_3"/>
</dbReference>
<accession>A0A644Z3A6</accession>
<protein>
    <submittedName>
        <fullName evidence="3">Germination-specific N-acetylmuramoyl-L-alanine amidase</fullName>
        <ecNumber evidence="3">3.5.1.28</ecNumber>
    </submittedName>
</protein>